<dbReference type="STRING" id="231916.A0A409WRT1"/>
<dbReference type="OrthoDB" id="29853at2759"/>
<dbReference type="Pfam" id="PF03398">
    <property type="entry name" value="Ist1"/>
    <property type="match status" value="1"/>
</dbReference>
<feature type="domain" description="Rab-GAP TBC" evidence="3">
    <location>
        <begin position="217"/>
        <end position="522"/>
    </location>
</feature>
<dbReference type="Gene3D" id="1.20.1260.60">
    <property type="entry name" value="Vacuolar protein sorting-associated protein Ist1"/>
    <property type="match status" value="1"/>
</dbReference>
<feature type="compositionally biased region" description="Low complexity" evidence="2">
    <location>
        <begin position="818"/>
        <end position="828"/>
    </location>
</feature>
<evidence type="ECO:0000256" key="1">
    <source>
        <dbReference type="ARBA" id="ARBA00005536"/>
    </source>
</evidence>
<feature type="region of interest" description="Disordered" evidence="2">
    <location>
        <begin position="1030"/>
        <end position="1194"/>
    </location>
</feature>
<feature type="compositionally biased region" description="Low complexity" evidence="2">
    <location>
        <begin position="905"/>
        <end position="915"/>
    </location>
</feature>
<comment type="similarity">
    <text evidence="1">Belongs to the IST1 family.</text>
</comment>
<accession>A0A409WRT1</accession>
<feature type="compositionally biased region" description="Polar residues" evidence="2">
    <location>
        <begin position="714"/>
        <end position="723"/>
    </location>
</feature>
<feature type="compositionally biased region" description="Polar residues" evidence="2">
    <location>
        <begin position="1070"/>
        <end position="1082"/>
    </location>
</feature>
<feature type="region of interest" description="Disordered" evidence="2">
    <location>
        <begin position="690"/>
        <end position="723"/>
    </location>
</feature>
<keyword evidence="5" id="KW-1185">Reference proteome</keyword>
<evidence type="ECO:0000313" key="4">
    <source>
        <dbReference type="EMBL" id="PPQ81197.1"/>
    </source>
</evidence>
<feature type="compositionally biased region" description="Low complexity" evidence="2">
    <location>
        <begin position="956"/>
        <end position="971"/>
    </location>
</feature>
<dbReference type="Gene3D" id="1.10.472.80">
    <property type="entry name" value="Ypt/Rab-GAP domain of gyp1p, domain 3"/>
    <property type="match status" value="1"/>
</dbReference>
<dbReference type="AlphaFoldDB" id="A0A409WRT1"/>
<feature type="compositionally biased region" description="Polar residues" evidence="2">
    <location>
        <begin position="787"/>
        <end position="796"/>
    </location>
</feature>
<dbReference type="Proteomes" id="UP000284706">
    <property type="component" value="Unassembled WGS sequence"/>
</dbReference>
<feature type="compositionally biased region" description="Basic and acidic residues" evidence="2">
    <location>
        <begin position="1151"/>
        <end position="1167"/>
    </location>
</feature>
<dbReference type="InterPro" id="IPR042277">
    <property type="entry name" value="IST1-like"/>
</dbReference>
<sequence length="1194" mass="131105">MTACLDAYYWKTQLSLTGQKLGQLRAKSVSQANITRSDIATLIQQCSLAVAREKAEKLISEEVYQDLLLDIERYIDTLQEGCHELYQNLPLRSTLIEAASTVIYATPYIYCKELDACRDSLTQRLGIDFARSAIGTRVSQNVLSKLSTPTPSAAQLDDYLQGIANTYGVLWTSPLTPEHTSKSKLTDYSITALSELLDIETQEEVDLLKLRKLCIPEDPEWLRPRIWKLLLGVISPTKKSWKVEMAQQRNTYYVGLVLTPKANANDLVRRILDPYHDLNSERLSADNDILTIHRQLAGLPGSLYALLEDRPESCKPSPLDQNAPDDSKIASASWLDARLSVLQQGLNESHLPPDVCIESDVHSTPSISLTSFESNSSTTSATTSTTLLSARERVFGNAHPHHCSSLLRLLFIHKMINPGSSLAQSASILVPLYSVLMREVDSEDLPHLEADSFWLLEAVVAEFTGLEDDIEKWMNLLSERLRWADYDLYCDLSVSRWLMPLLSHTLPLRSLFVAWDSLFSVPPRSRGTHPKLNHLVDICTSMLLRAKTHLIRLGTLRYRAQSLWSPGADSLSQSRPTVDRPQDAFAEALSFLQVYDPSKFGGIGRILQTVSDLAERRQLEAGHPRWSSLGSHFKSDLWGAFKPQRHLQELREAGDVSESVGGPGPSVSGNRAQYSFSAQVTDFVWRGITNRSAMDDGPTSPPLSPQSLPRTSHSSKLAPSASQRSSTIQLYVGKLKESDTVAKLSKMGSNWHAGGFLPSWSILSPNTSDSSSEPTRGEQDTAPNVRPHSSTVQESNLGPLVSSPIFMHSPALKQSLDGSAPSSPSASGKLIEKTKNLVSRTQTGPSIPGTGMKSAPRPLLLNSSSSIISSYSQPQPGSDGDRSTPATDEWGDVMRAKRHNFYRDSQSSISSLSPSDAFGHLPRSAKSDTEANPSRVVALNRRSISPMAPAFRVNRSIPSSRKSSVSSGYDSPSIPTTSPLHRAANLVNEDGTGSFSLLTSLKKYKEEQSDSSRPALNELPTYQKAFPAGGDCSADSAASSSPRNLINTPAKMRTKKSVRPPDLQIRNVPRTHTSNSPNNSKLTVEWPVDEHESILTPKATSFNPGNSPSHSRPLRRSRKVSGGDPTRPGKSAADGPDERADKLPSGYRTRKTFEGSRDTSRSRRESAGIEGDDEGYDELLSAYESEDGPNSSQR</sequence>
<dbReference type="GO" id="GO:0005096">
    <property type="term" value="F:GTPase activator activity"/>
    <property type="evidence" value="ECO:0007669"/>
    <property type="project" value="TreeGrafter"/>
</dbReference>
<dbReference type="EMBL" id="NHYE01004891">
    <property type="protein sequence ID" value="PPQ81197.1"/>
    <property type="molecule type" value="Genomic_DNA"/>
</dbReference>
<feature type="region of interest" description="Disordered" evidence="2">
    <location>
        <begin position="950"/>
        <end position="987"/>
    </location>
</feature>
<dbReference type="Gene3D" id="1.10.10.750">
    <property type="entry name" value="Ypt/Rab-GAP domain of gyp1p, domain 1"/>
    <property type="match status" value="1"/>
</dbReference>
<dbReference type="PANTHER" id="PTHR22957:SF27">
    <property type="entry name" value="TBC1 DOMAIN FAMILY MEMBER 13"/>
    <property type="match status" value="1"/>
</dbReference>
<feature type="compositionally biased region" description="Low complexity" evidence="2">
    <location>
        <begin position="863"/>
        <end position="878"/>
    </location>
</feature>
<reference evidence="4 5" key="1">
    <citation type="journal article" date="2018" name="Evol. Lett.">
        <title>Horizontal gene cluster transfer increased hallucinogenic mushroom diversity.</title>
        <authorList>
            <person name="Reynolds H.T."/>
            <person name="Vijayakumar V."/>
            <person name="Gluck-Thaler E."/>
            <person name="Korotkin H.B."/>
            <person name="Matheny P.B."/>
            <person name="Slot J.C."/>
        </authorList>
    </citation>
    <scope>NUCLEOTIDE SEQUENCE [LARGE SCALE GENOMIC DNA]</scope>
    <source>
        <strain evidence="4 5">SRW20</strain>
    </source>
</reference>
<dbReference type="InterPro" id="IPR000195">
    <property type="entry name" value="Rab-GAP-TBC_dom"/>
</dbReference>
<protein>
    <recommendedName>
        <fullName evidence="3">Rab-GAP TBC domain-containing protein</fullName>
    </recommendedName>
</protein>
<evidence type="ECO:0000259" key="3">
    <source>
        <dbReference type="PROSITE" id="PS50086"/>
    </source>
</evidence>
<name>A0A409WRT1_9AGAR</name>
<evidence type="ECO:0000256" key="2">
    <source>
        <dbReference type="SAM" id="MobiDB-lite"/>
    </source>
</evidence>
<feature type="region of interest" description="Disordered" evidence="2">
    <location>
        <begin position="903"/>
        <end position="933"/>
    </location>
</feature>
<dbReference type="SUPFAM" id="SSF47923">
    <property type="entry name" value="Ypt/Rab-GAP domain of gyp1p"/>
    <property type="match status" value="2"/>
</dbReference>
<dbReference type="PANTHER" id="PTHR22957">
    <property type="entry name" value="TBC1 DOMAIN FAMILY MEMBER GTPASE-ACTIVATING PROTEIN"/>
    <property type="match status" value="1"/>
</dbReference>
<proteinExistence type="inferred from homology"/>
<dbReference type="GO" id="GO:0006886">
    <property type="term" value="P:intracellular protein transport"/>
    <property type="evidence" value="ECO:0007669"/>
    <property type="project" value="TreeGrafter"/>
</dbReference>
<feature type="compositionally biased region" description="Polar residues" evidence="2">
    <location>
        <begin position="836"/>
        <end position="845"/>
    </location>
</feature>
<evidence type="ECO:0000313" key="5">
    <source>
        <dbReference type="Proteomes" id="UP000284706"/>
    </source>
</evidence>
<dbReference type="InterPro" id="IPR035969">
    <property type="entry name" value="Rab-GAP_TBC_sf"/>
</dbReference>
<feature type="compositionally biased region" description="Polar residues" evidence="2">
    <location>
        <begin position="762"/>
        <end position="774"/>
    </location>
</feature>
<comment type="caution">
    <text evidence="4">The sequence shown here is derived from an EMBL/GenBank/DDBJ whole genome shotgun (WGS) entry which is preliminary data.</text>
</comment>
<dbReference type="InterPro" id="IPR005061">
    <property type="entry name" value="Ist1"/>
</dbReference>
<dbReference type="PROSITE" id="PS50086">
    <property type="entry name" value="TBC_RABGAP"/>
    <property type="match status" value="1"/>
</dbReference>
<gene>
    <name evidence="4" type="ORF">CVT26_010354</name>
</gene>
<feature type="region of interest" description="Disordered" evidence="2">
    <location>
        <begin position="762"/>
        <end position="888"/>
    </location>
</feature>
<organism evidence="4 5">
    <name type="scientific">Gymnopilus dilepis</name>
    <dbReference type="NCBI Taxonomy" id="231916"/>
    <lineage>
        <taxon>Eukaryota</taxon>
        <taxon>Fungi</taxon>
        <taxon>Dikarya</taxon>
        <taxon>Basidiomycota</taxon>
        <taxon>Agaricomycotina</taxon>
        <taxon>Agaricomycetes</taxon>
        <taxon>Agaricomycetidae</taxon>
        <taxon>Agaricales</taxon>
        <taxon>Agaricineae</taxon>
        <taxon>Hymenogastraceae</taxon>
        <taxon>Gymnopilus</taxon>
    </lineage>
</organism>
<dbReference type="InParanoid" id="A0A409WRT1"/>
<feature type="compositionally biased region" description="Low complexity" evidence="2">
    <location>
        <begin position="1030"/>
        <end position="1041"/>
    </location>
</feature>